<evidence type="ECO:0000256" key="1">
    <source>
        <dbReference type="SAM" id="MobiDB-lite"/>
    </source>
</evidence>
<dbReference type="Pfam" id="PF06742">
    <property type="entry name" value="DUF1214"/>
    <property type="match status" value="1"/>
</dbReference>
<dbReference type="PANTHER" id="PTHR36509">
    <property type="entry name" value="BLL3101 PROTEIN"/>
    <property type="match status" value="1"/>
</dbReference>
<evidence type="ECO:0000259" key="2">
    <source>
        <dbReference type="Pfam" id="PF06742"/>
    </source>
</evidence>
<dbReference type="Proteomes" id="UP000321723">
    <property type="component" value="Unassembled WGS sequence"/>
</dbReference>
<dbReference type="Gene3D" id="2.60.40.1610">
    <property type="entry name" value="Domain of unknown function DUF1254"/>
    <property type="match status" value="1"/>
</dbReference>
<accession>A0A511FI24</accession>
<keyword evidence="6" id="KW-1185">Reference proteome</keyword>
<dbReference type="AlphaFoldDB" id="A0A511FI24"/>
<evidence type="ECO:0000313" key="4">
    <source>
        <dbReference type="EMBL" id="GEL48891.1"/>
    </source>
</evidence>
<dbReference type="Pfam" id="PF06863">
    <property type="entry name" value="DUF1254"/>
    <property type="match status" value="1"/>
</dbReference>
<feature type="region of interest" description="Disordered" evidence="1">
    <location>
        <begin position="49"/>
        <end position="70"/>
    </location>
</feature>
<dbReference type="SUPFAM" id="SSF160935">
    <property type="entry name" value="VPA0735-like"/>
    <property type="match status" value="1"/>
</dbReference>
<dbReference type="InterPro" id="IPR010679">
    <property type="entry name" value="DUF1254"/>
</dbReference>
<evidence type="ECO:0000313" key="6">
    <source>
        <dbReference type="Proteomes" id="UP000321723"/>
    </source>
</evidence>
<name>A0A511FI24_9CELL</name>
<sequence>MSQAWPGPDPGPFDAEVVRAAAEAYVWAQPVLAGCRELWWAAPGAALPGDPAFRHERRPPRPGDGSRWADPTVLTSSAWLDLRAEPVLLGHGDLPPGRYAGLQVVDLFARTVAHLGSAATGTDAAAWAVTAPGWTGRLPPDLDGVLTAATGAVRVVGRVRVPPDGDVEAAHAVQDGFWVRPLHSLGGRPPPPPAPPAHWLPWDEEHARGGGFVDYLALLARAYRPESTEDGALLDRCTALGLLPAPLDARTRRLVARGAALGAAQIRDATGRAGEPADLPEPLRRALAAAVEAHPAEPEEVRVLRWRSLHGEPLRGHHRYRLVLPAGAPPARLSWSLAAYSEPTGGLAGDPVRGDALAAAPAADGSVAVAVQRDRPADPRVAWLPSPPGDLSLALRLYAPDPGAWTPPVLRVTA</sequence>
<reference evidence="5 7" key="2">
    <citation type="submission" date="2020-08" db="EMBL/GenBank/DDBJ databases">
        <title>Sequencing the genomes of 1000 actinobacteria strains.</title>
        <authorList>
            <person name="Klenk H.-P."/>
        </authorList>
    </citation>
    <scope>NUCLEOTIDE SEQUENCE [LARGE SCALE GENOMIC DNA]</scope>
    <source>
        <strain evidence="5 7">DSM 9581</strain>
    </source>
</reference>
<dbReference type="OrthoDB" id="40820at2"/>
<dbReference type="InterPro" id="IPR010621">
    <property type="entry name" value="DUF1214"/>
</dbReference>
<dbReference type="EMBL" id="JACHDN010000001">
    <property type="protein sequence ID" value="MBB5471318.1"/>
    <property type="molecule type" value="Genomic_DNA"/>
</dbReference>
<dbReference type="EMBL" id="BJVQ01000130">
    <property type="protein sequence ID" value="GEL48891.1"/>
    <property type="molecule type" value="Genomic_DNA"/>
</dbReference>
<dbReference type="RefSeq" id="WP_146840883.1">
    <property type="nucleotide sequence ID" value="NZ_BJVQ01000130.1"/>
</dbReference>
<dbReference type="Proteomes" id="UP000564629">
    <property type="component" value="Unassembled WGS sequence"/>
</dbReference>
<dbReference type="PANTHER" id="PTHR36509:SF2">
    <property type="entry name" value="BLL3101 PROTEIN"/>
    <property type="match status" value="1"/>
</dbReference>
<feature type="domain" description="DUF1214" evidence="2">
    <location>
        <begin position="308"/>
        <end position="401"/>
    </location>
</feature>
<reference evidence="4 6" key="1">
    <citation type="submission" date="2019-07" db="EMBL/GenBank/DDBJ databases">
        <title>Whole genome shotgun sequence of Cellulomonas hominis NBRC 16055.</title>
        <authorList>
            <person name="Hosoyama A."/>
            <person name="Uohara A."/>
            <person name="Ohji S."/>
            <person name="Ichikawa N."/>
        </authorList>
    </citation>
    <scope>NUCLEOTIDE SEQUENCE [LARGE SCALE GENOMIC DNA]</scope>
    <source>
        <strain evidence="4 6">NBRC 16055</strain>
    </source>
</reference>
<proteinExistence type="predicted"/>
<protein>
    <submittedName>
        <fullName evidence="4">Lipoprotein</fullName>
    </submittedName>
</protein>
<dbReference type="InterPro" id="IPR037050">
    <property type="entry name" value="DUF1254_sf"/>
</dbReference>
<feature type="domain" description="DUF1254" evidence="3">
    <location>
        <begin position="53"/>
        <end position="181"/>
    </location>
</feature>
<dbReference type="Gene3D" id="2.60.120.600">
    <property type="entry name" value="Domain of unknown function DUF1214, C-terminal domain"/>
    <property type="match status" value="1"/>
</dbReference>
<evidence type="ECO:0000259" key="3">
    <source>
        <dbReference type="Pfam" id="PF06863"/>
    </source>
</evidence>
<evidence type="ECO:0000313" key="5">
    <source>
        <dbReference type="EMBL" id="MBB5471318.1"/>
    </source>
</evidence>
<gene>
    <name evidence="4" type="ORF">CHO01_40070</name>
    <name evidence="5" type="ORF">HNR08_000054</name>
</gene>
<organism evidence="4 6">
    <name type="scientific">Cellulomonas hominis</name>
    <dbReference type="NCBI Taxonomy" id="156981"/>
    <lineage>
        <taxon>Bacteria</taxon>
        <taxon>Bacillati</taxon>
        <taxon>Actinomycetota</taxon>
        <taxon>Actinomycetes</taxon>
        <taxon>Micrococcales</taxon>
        <taxon>Cellulomonadaceae</taxon>
        <taxon>Cellulomonas</taxon>
    </lineage>
</organism>
<comment type="caution">
    <text evidence="4">The sequence shown here is derived from an EMBL/GenBank/DDBJ whole genome shotgun (WGS) entry which is preliminary data.</text>
</comment>
<dbReference type="InterPro" id="IPR037049">
    <property type="entry name" value="DUF1214_C_sf"/>
</dbReference>
<keyword evidence="4" id="KW-0449">Lipoprotein</keyword>
<evidence type="ECO:0000313" key="7">
    <source>
        <dbReference type="Proteomes" id="UP000564629"/>
    </source>
</evidence>